<comment type="caution">
    <text evidence="2">The sequence shown here is derived from an EMBL/GenBank/DDBJ whole genome shotgun (WGS) entry which is preliminary data.</text>
</comment>
<evidence type="ECO:0000256" key="1">
    <source>
        <dbReference type="SAM" id="MobiDB-lite"/>
    </source>
</evidence>
<dbReference type="EMBL" id="JARJCM010000194">
    <property type="protein sequence ID" value="KAJ7023103.1"/>
    <property type="molecule type" value="Genomic_DNA"/>
</dbReference>
<gene>
    <name evidence="2" type="ORF">C8F04DRAFT_1135324</name>
</gene>
<evidence type="ECO:0000313" key="3">
    <source>
        <dbReference type="Proteomes" id="UP001218188"/>
    </source>
</evidence>
<dbReference type="AlphaFoldDB" id="A0AAD6S9W8"/>
<reference evidence="2" key="1">
    <citation type="submission" date="2023-03" db="EMBL/GenBank/DDBJ databases">
        <title>Massive genome expansion in bonnet fungi (Mycena s.s.) driven by repeated elements and novel gene families across ecological guilds.</title>
        <authorList>
            <consortium name="Lawrence Berkeley National Laboratory"/>
            <person name="Harder C.B."/>
            <person name="Miyauchi S."/>
            <person name="Viragh M."/>
            <person name="Kuo A."/>
            <person name="Thoen E."/>
            <person name="Andreopoulos B."/>
            <person name="Lu D."/>
            <person name="Skrede I."/>
            <person name="Drula E."/>
            <person name="Henrissat B."/>
            <person name="Morin E."/>
            <person name="Kohler A."/>
            <person name="Barry K."/>
            <person name="LaButti K."/>
            <person name="Morin E."/>
            <person name="Salamov A."/>
            <person name="Lipzen A."/>
            <person name="Mereny Z."/>
            <person name="Hegedus B."/>
            <person name="Baldrian P."/>
            <person name="Stursova M."/>
            <person name="Weitz H."/>
            <person name="Taylor A."/>
            <person name="Grigoriev I.V."/>
            <person name="Nagy L.G."/>
            <person name="Martin F."/>
            <person name="Kauserud H."/>
        </authorList>
    </citation>
    <scope>NUCLEOTIDE SEQUENCE</scope>
    <source>
        <strain evidence="2">CBHHK200</strain>
    </source>
</reference>
<feature type="region of interest" description="Disordered" evidence="1">
    <location>
        <begin position="111"/>
        <end position="144"/>
    </location>
</feature>
<accession>A0AAD6S9W8</accession>
<proteinExistence type="predicted"/>
<feature type="compositionally biased region" description="Basic and acidic residues" evidence="1">
    <location>
        <begin position="113"/>
        <end position="141"/>
    </location>
</feature>
<sequence>MLYLLLVPLGPERLGGNAGREGAYIGYDRRKDAHGQWWSQRGADGEAEAESPCHGLRRVRRDFVVSYIQNNKQRDATRKACDADGFARQEGERHGSSIHVPHVEMQGMMRSARATERVEEERKRERQGTQGVDTEKPESSELRTTCTQRCRDIRRLENLRLRQQDKEETGRWCQHSNNTRAEPEMQLQKIDIVHETSSVLARIPHRDGNMTRLSIQMQLSPRRMDKENL</sequence>
<name>A0AAD6S9W8_9AGAR</name>
<evidence type="ECO:0000313" key="2">
    <source>
        <dbReference type="EMBL" id="KAJ7023103.1"/>
    </source>
</evidence>
<protein>
    <submittedName>
        <fullName evidence="2">Uncharacterized protein</fullName>
    </submittedName>
</protein>
<dbReference type="Proteomes" id="UP001218188">
    <property type="component" value="Unassembled WGS sequence"/>
</dbReference>
<keyword evidence="3" id="KW-1185">Reference proteome</keyword>
<organism evidence="2 3">
    <name type="scientific">Mycena alexandri</name>
    <dbReference type="NCBI Taxonomy" id="1745969"/>
    <lineage>
        <taxon>Eukaryota</taxon>
        <taxon>Fungi</taxon>
        <taxon>Dikarya</taxon>
        <taxon>Basidiomycota</taxon>
        <taxon>Agaricomycotina</taxon>
        <taxon>Agaricomycetes</taxon>
        <taxon>Agaricomycetidae</taxon>
        <taxon>Agaricales</taxon>
        <taxon>Marasmiineae</taxon>
        <taxon>Mycenaceae</taxon>
        <taxon>Mycena</taxon>
    </lineage>
</organism>